<dbReference type="AlphaFoldDB" id="A0A024U5Q1"/>
<dbReference type="EMBL" id="KI913962">
    <property type="protein sequence ID" value="ETW01599.1"/>
    <property type="molecule type" value="Genomic_DNA"/>
</dbReference>
<reference evidence="1" key="1">
    <citation type="submission" date="2013-12" db="EMBL/GenBank/DDBJ databases">
        <title>The Genome Sequence of Aphanomyces invadans NJM9701.</title>
        <authorList>
            <consortium name="The Broad Institute Genomics Platform"/>
            <person name="Russ C."/>
            <person name="Tyler B."/>
            <person name="van West P."/>
            <person name="Dieguez-Uribeondo J."/>
            <person name="Young S.K."/>
            <person name="Zeng Q."/>
            <person name="Gargeya S."/>
            <person name="Fitzgerald M."/>
            <person name="Abouelleil A."/>
            <person name="Alvarado L."/>
            <person name="Chapman S.B."/>
            <person name="Gainer-Dewar J."/>
            <person name="Goldberg J."/>
            <person name="Griggs A."/>
            <person name="Gujja S."/>
            <person name="Hansen M."/>
            <person name="Howarth C."/>
            <person name="Imamovic A."/>
            <person name="Ireland A."/>
            <person name="Larimer J."/>
            <person name="McCowan C."/>
            <person name="Murphy C."/>
            <person name="Pearson M."/>
            <person name="Poon T.W."/>
            <person name="Priest M."/>
            <person name="Roberts A."/>
            <person name="Saif S."/>
            <person name="Shea T."/>
            <person name="Sykes S."/>
            <person name="Wortman J."/>
            <person name="Nusbaum C."/>
            <person name="Birren B."/>
        </authorList>
    </citation>
    <scope>NUCLEOTIDE SEQUENCE [LARGE SCALE GENOMIC DNA]</scope>
    <source>
        <strain evidence="1">NJM9701</strain>
    </source>
</reference>
<name>A0A024U5Q1_9STRA</name>
<accession>A0A024U5Q1</accession>
<organism evidence="1">
    <name type="scientific">Aphanomyces invadans</name>
    <dbReference type="NCBI Taxonomy" id="157072"/>
    <lineage>
        <taxon>Eukaryota</taxon>
        <taxon>Sar</taxon>
        <taxon>Stramenopiles</taxon>
        <taxon>Oomycota</taxon>
        <taxon>Saprolegniomycetes</taxon>
        <taxon>Saprolegniales</taxon>
        <taxon>Verrucalvaceae</taxon>
        <taxon>Aphanomyces</taxon>
    </lineage>
</organism>
<sequence>MSATLQIHTPSNTLLPSRWVLFGHILRRPFDNPANLHMMNNIAPRHVRKWPGRTLTSLPTILDQVLRRLNHVLRAQSFADTHQLRPYAQDKSKWRDMVCLLLEHCHPQELPQPDNEFVPRMRIHSGRCG</sequence>
<protein>
    <submittedName>
        <fullName evidence="1">Uncharacterized protein</fullName>
    </submittedName>
</protein>
<dbReference type="VEuPathDB" id="FungiDB:H310_06239"/>
<dbReference type="OrthoDB" id="10385019at2759"/>
<proteinExistence type="predicted"/>
<dbReference type="RefSeq" id="XP_008869447.1">
    <property type="nucleotide sequence ID" value="XM_008871225.1"/>
</dbReference>
<evidence type="ECO:0000313" key="1">
    <source>
        <dbReference type="EMBL" id="ETW01599.1"/>
    </source>
</evidence>
<dbReference type="GeneID" id="20083289"/>
<gene>
    <name evidence="1" type="ORF">H310_06239</name>
</gene>